<proteinExistence type="predicted"/>
<keyword evidence="3" id="KW-1185">Reference proteome</keyword>
<organism evidence="2 3">
    <name type="scientific">Limimaricola pyoseonensis</name>
    <dbReference type="NCBI Taxonomy" id="521013"/>
    <lineage>
        <taxon>Bacteria</taxon>
        <taxon>Pseudomonadati</taxon>
        <taxon>Pseudomonadota</taxon>
        <taxon>Alphaproteobacteria</taxon>
        <taxon>Rhodobacterales</taxon>
        <taxon>Paracoccaceae</taxon>
        <taxon>Limimaricola</taxon>
    </lineage>
</organism>
<dbReference type="STRING" id="521013.SAMN04488567_1160"/>
<evidence type="ECO:0000313" key="3">
    <source>
        <dbReference type="Proteomes" id="UP000198922"/>
    </source>
</evidence>
<gene>
    <name evidence="2" type="ORF">SAMN04488567_1160</name>
</gene>
<accession>A0A1G7AY28</accession>
<evidence type="ECO:0000256" key="1">
    <source>
        <dbReference type="SAM" id="Phobius"/>
    </source>
</evidence>
<reference evidence="3" key="1">
    <citation type="submission" date="2016-10" db="EMBL/GenBank/DDBJ databases">
        <authorList>
            <person name="Varghese N."/>
            <person name="Submissions S."/>
        </authorList>
    </citation>
    <scope>NUCLEOTIDE SEQUENCE [LARGE SCALE GENOMIC DNA]</scope>
    <source>
        <strain evidence="3">DSM 21424</strain>
    </source>
</reference>
<name>A0A1G7AY28_9RHOB</name>
<feature type="transmembrane region" description="Helical" evidence="1">
    <location>
        <begin position="56"/>
        <end position="74"/>
    </location>
</feature>
<evidence type="ECO:0000313" key="2">
    <source>
        <dbReference type="EMBL" id="SDE19784.1"/>
    </source>
</evidence>
<sequence length="191" mass="20636">MDEAAVDTAYALNGGDRRRPVMAVALTLMWGAGFGAAGAALLMWGLPGGGAAEARLALRILLVLALVGLMVWFAGRSDRRELLFDPRAGLLREVRHRPCRPTQELARWDFSEILSTEIRRQPGPAGLAGGAELRLRLRRELCALKVAEGGLDEMTELAARIEADLAAAQGRPRRRQRLFRGAEAEGDGAVA</sequence>
<dbReference type="Proteomes" id="UP000198922">
    <property type="component" value="Unassembled WGS sequence"/>
</dbReference>
<feature type="transmembrane region" description="Helical" evidence="1">
    <location>
        <begin position="21"/>
        <end position="44"/>
    </location>
</feature>
<keyword evidence="1" id="KW-1133">Transmembrane helix</keyword>
<keyword evidence="1" id="KW-0812">Transmembrane</keyword>
<keyword evidence="1" id="KW-0472">Membrane</keyword>
<dbReference type="AlphaFoldDB" id="A0A1G7AY28"/>
<dbReference type="EMBL" id="FNAT01000001">
    <property type="protein sequence ID" value="SDE19784.1"/>
    <property type="molecule type" value="Genomic_DNA"/>
</dbReference>
<protein>
    <submittedName>
        <fullName evidence="2">Uncharacterized protein</fullName>
    </submittedName>
</protein>